<dbReference type="PANTHER" id="PTHR43537">
    <property type="entry name" value="TRANSCRIPTIONAL REGULATOR, GNTR FAMILY"/>
    <property type="match status" value="1"/>
</dbReference>
<dbReference type="SUPFAM" id="SSF48008">
    <property type="entry name" value="GntR ligand-binding domain-like"/>
    <property type="match status" value="1"/>
</dbReference>
<dbReference type="PANTHER" id="PTHR43537:SF39">
    <property type="entry name" value="HTH-TYPE TRANSCRIPTIONAL REGULATOR MCBR"/>
    <property type="match status" value="1"/>
</dbReference>
<dbReference type="SMART" id="SM00895">
    <property type="entry name" value="FCD"/>
    <property type="match status" value="1"/>
</dbReference>
<evidence type="ECO:0000256" key="3">
    <source>
        <dbReference type="ARBA" id="ARBA00023163"/>
    </source>
</evidence>
<evidence type="ECO:0000256" key="2">
    <source>
        <dbReference type="ARBA" id="ARBA00023125"/>
    </source>
</evidence>
<keyword evidence="6" id="KW-1185">Reference proteome</keyword>
<dbReference type="PROSITE" id="PS50949">
    <property type="entry name" value="HTH_GNTR"/>
    <property type="match status" value="1"/>
</dbReference>
<dbReference type="EMBL" id="LLXX01000153">
    <property type="protein sequence ID" value="KRR02201.1"/>
    <property type="molecule type" value="Genomic_DNA"/>
</dbReference>
<dbReference type="InterPro" id="IPR011711">
    <property type="entry name" value="GntR_C"/>
</dbReference>
<dbReference type="CDD" id="cd07377">
    <property type="entry name" value="WHTH_GntR"/>
    <property type="match status" value="1"/>
</dbReference>
<dbReference type="Pfam" id="PF00392">
    <property type="entry name" value="GntR"/>
    <property type="match status" value="1"/>
</dbReference>
<dbReference type="Gene3D" id="1.20.120.530">
    <property type="entry name" value="GntR ligand-binding domain-like"/>
    <property type="match status" value="1"/>
</dbReference>
<dbReference type="InterPro" id="IPR036388">
    <property type="entry name" value="WH-like_DNA-bd_sf"/>
</dbReference>
<dbReference type="InterPro" id="IPR008920">
    <property type="entry name" value="TF_FadR/GntR_C"/>
</dbReference>
<reference evidence="5 6" key="1">
    <citation type="submission" date="2014-03" db="EMBL/GenBank/DDBJ databases">
        <title>Bradyrhizobium valentinum sp. nov., isolated from effective nodules of Lupinus mariae-josephae, a lupine endemic of basic-lime soils in Eastern Spain.</title>
        <authorList>
            <person name="Duran D."/>
            <person name="Rey L."/>
            <person name="Navarro A."/>
            <person name="Busquets A."/>
            <person name="Imperial J."/>
            <person name="Ruiz-Argueso T."/>
        </authorList>
    </citation>
    <scope>NUCLEOTIDE SEQUENCE [LARGE SCALE GENOMIC DNA]</scope>
    <source>
        <strain evidence="5 6">LmjM3</strain>
    </source>
</reference>
<organism evidence="5 6">
    <name type="scientific">Bradyrhizobium valentinum</name>
    <dbReference type="NCBI Taxonomy" id="1518501"/>
    <lineage>
        <taxon>Bacteria</taxon>
        <taxon>Pseudomonadati</taxon>
        <taxon>Pseudomonadota</taxon>
        <taxon>Alphaproteobacteria</taxon>
        <taxon>Hyphomicrobiales</taxon>
        <taxon>Nitrobacteraceae</taxon>
        <taxon>Bradyrhizobium</taxon>
    </lineage>
</organism>
<accession>A0A0R3KWI2</accession>
<evidence type="ECO:0000313" key="6">
    <source>
        <dbReference type="Proteomes" id="UP000051913"/>
    </source>
</evidence>
<keyword evidence="3" id="KW-0804">Transcription</keyword>
<dbReference type="Proteomes" id="UP000051913">
    <property type="component" value="Unassembled WGS sequence"/>
</dbReference>
<keyword evidence="2" id="KW-0238">DNA-binding</keyword>
<dbReference type="SMART" id="SM00345">
    <property type="entry name" value="HTH_GNTR"/>
    <property type="match status" value="1"/>
</dbReference>
<dbReference type="AlphaFoldDB" id="A0A0R3KWI2"/>
<protein>
    <submittedName>
        <fullName evidence="5">GntR family transcriptional regulator</fullName>
    </submittedName>
</protein>
<evidence type="ECO:0000313" key="5">
    <source>
        <dbReference type="EMBL" id="KRR02201.1"/>
    </source>
</evidence>
<gene>
    <name evidence="5" type="ORF">CP49_05255</name>
</gene>
<comment type="caution">
    <text evidence="5">The sequence shown here is derived from an EMBL/GenBank/DDBJ whole genome shotgun (WGS) entry which is preliminary data.</text>
</comment>
<sequence length="227" mass="25200">MTDQVYRHLRDGLMAGRFAPGQRLTIRDLAEALGSSPMPVREALRRLQAEGAFEFSGTARLSVGQLSEAQLRDVRDARVALEGLLAEHAAARMTWVDDNEVRQLYGQLQAAADAVDVTAYLWTNFAFHRRIYQIAQAPMILGAVENFWLLIGPFFVLVAPDAAHLQRSMEAHRQILDALLDRDAPAARAAVTDDIMQAANCLSRVLDKAAKERSVAAPRRRRGDIPE</sequence>
<dbReference type="STRING" id="1518501.CQ10_24015"/>
<name>A0A0R3KWI2_9BRAD</name>
<keyword evidence="1" id="KW-0805">Transcription regulation</keyword>
<dbReference type="SUPFAM" id="SSF46785">
    <property type="entry name" value="Winged helix' DNA-binding domain"/>
    <property type="match status" value="1"/>
</dbReference>
<proteinExistence type="predicted"/>
<feature type="domain" description="HTH gntR-type" evidence="4">
    <location>
        <begin position="1"/>
        <end position="66"/>
    </location>
</feature>
<dbReference type="InterPro" id="IPR036390">
    <property type="entry name" value="WH_DNA-bd_sf"/>
</dbReference>
<dbReference type="Gene3D" id="1.10.10.10">
    <property type="entry name" value="Winged helix-like DNA-binding domain superfamily/Winged helix DNA-binding domain"/>
    <property type="match status" value="1"/>
</dbReference>
<evidence type="ECO:0000259" key="4">
    <source>
        <dbReference type="PROSITE" id="PS50949"/>
    </source>
</evidence>
<dbReference type="Pfam" id="PF07729">
    <property type="entry name" value="FCD"/>
    <property type="match status" value="1"/>
</dbReference>
<dbReference type="OrthoDB" id="9815654at2"/>
<evidence type="ECO:0000256" key="1">
    <source>
        <dbReference type="ARBA" id="ARBA00023015"/>
    </source>
</evidence>
<dbReference type="GO" id="GO:0003677">
    <property type="term" value="F:DNA binding"/>
    <property type="evidence" value="ECO:0007669"/>
    <property type="project" value="UniProtKB-KW"/>
</dbReference>
<dbReference type="InterPro" id="IPR000524">
    <property type="entry name" value="Tscrpt_reg_HTH_GntR"/>
</dbReference>
<dbReference type="GO" id="GO:0003700">
    <property type="term" value="F:DNA-binding transcription factor activity"/>
    <property type="evidence" value="ECO:0007669"/>
    <property type="project" value="InterPro"/>
</dbReference>